<protein>
    <submittedName>
        <fullName evidence="5">AraC family transcriptional regulator</fullName>
    </submittedName>
</protein>
<keyword evidence="1" id="KW-0805">Transcription regulation</keyword>
<dbReference type="InterPro" id="IPR018060">
    <property type="entry name" value="HTH_AraC"/>
</dbReference>
<dbReference type="SMART" id="SM00342">
    <property type="entry name" value="HTH_ARAC"/>
    <property type="match status" value="1"/>
</dbReference>
<dbReference type="InterPro" id="IPR009057">
    <property type="entry name" value="Homeodomain-like_sf"/>
</dbReference>
<keyword evidence="6" id="KW-1185">Reference proteome</keyword>
<keyword evidence="2" id="KW-0238">DNA-binding</keyword>
<dbReference type="Gene3D" id="1.10.10.60">
    <property type="entry name" value="Homeodomain-like"/>
    <property type="match status" value="1"/>
</dbReference>
<dbReference type="AlphaFoldDB" id="A0A2N7TUX0"/>
<sequence length="333" mass="37396">MSFIHFSTWDYPEADRVEASRDIYAAISRIDLDIPKREALDINTRIRLLPGVSIAFVESSRLTATRGKAQLADADDSISLMLNPGGPGGWEFDQRHFRNMVCPVGAGCVGFQDFPGRIGFHGQRTRFLSVGFSRDMLAPLVANLDRAARNKLAPSEPLRLLTRQALALTRRSDELPHAEAARMSRQLLDMTTLALGGTPDASSRALTRSLGALRLRAIKADLRVHAWRGDLSLGWVARRHGVSPSYVRALFDREGSSFTDHLLELRLRRVFERLCHPNSGSHLNSGKSDERSITDIAYAAGFNNLSWFYRAFKRRFGMTPSDVRERRMAEEEE</sequence>
<keyword evidence="3" id="KW-0804">Transcription</keyword>
<gene>
    <name evidence="5" type="ORF">C1H69_22690</name>
</gene>
<dbReference type="GO" id="GO:0043565">
    <property type="term" value="F:sequence-specific DNA binding"/>
    <property type="evidence" value="ECO:0007669"/>
    <property type="project" value="InterPro"/>
</dbReference>
<dbReference type="GO" id="GO:0003700">
    <property type="term" value="F:DNA-binding transcription factor activity"/>
    <property type="evidence" value="ECO:0007669"/>
    <property type="project" value="InterPro"/>
</dbReference>
<evidence type="ECO:0000256" key="2">
    <source>
        <dbReference type="ARBA" id="ARBA00023125"/>
    </source>
</evidence>
<dbReference type="Proteomes" id="UP000235803">
    <property type="component" value="Unassembled WGS sequence"/>
</dbReference>
<dbReference type="PANTHER" id="PTHR46796">
    <property type="entry name" value="HTH-TYPE TRANSCRIPTIONAL ACTIVATOR RHAS-RELATED"/>
    <property type="match status" value="1"/>
</dbReference>
<dbReference type="InterPro" id="IPR020449">
    <property type="entry name" value="Tscrpt_reg_AraC-type_HTH"/>
</dbReference>
<name>A0A2N7TUX0_9GAMM</name>
<reference evidence="5 6" key="1">
    <citation type="submission" date="2018-01" db="EMBL/GenBank/DDBJ databases">
        <title>Halomonas endophytica sp. nov., isolated from storage liquid in the stems of Populus euphratica.</title>
        <authorList>
            <person name="Chen C."/>
        </authorList>
    </citation>
    <scope>NUCLEOTIDE SEQUENCE [LARGE SCALE GENOMIC DNA]</scope>
    <source>
        <strain evidence="5 6">MC28</strain>
    </source>
</reference>
<evidence type="ECO:0000313" key="6">
    <source>
        <dbReference type="Proteomes" id="UP000235803"/>
    </source>
</evidence>
<dbReference type="InterPro" id="IPR050204">
    <property type="entry name" value="AraC_XylS_family_regulators"/>
</dbReference>
<evidence type="ECO:0000259" key="4">
    <source>
        <dbReference type="PROSITE" id="PS01124"/>
    </source>
</evidence>
<dbReference type="OrthoDB" id="9816461at2"/>
<comment type="caution">
    <text evidence="5">The sequence shown here is derived from an EMBL/GenBank/DDBJ whole genome shotgun (WGS) entry which is preliminary data.</text>
</comment>
<feature type="domain" description="HTH araC/xylS-type" evidence="4">
    <location>
        <begin position="216"/>
        <end position="326"/>
    </location>
</feature>
<dbReference type="PRINTS" id="PR00032">
    <property type="entry name" value="HTHARAC"/>
</dbReference>
<accession>A0A2N7TUX0</accession>
<dbReference type="EMBL" id="PNRF01000048">
    <property type="protein sequence ID" value="PMR71991.1"/>
    <property type="molecule type" value="Genomic_DNA"/>
</dbReference>
<evidence type="ECO:0000256" key="1">
    <source>
        <dbReference type="ARBA" id="ARBA00023015"/>
    </source>
</evidence>
<proteinExistence type="predicted"/>
<dbReference type="PANTHER" id="PTHR46796:SF6">
    <property type="entry name" value="ARAC SUBFAMILY"/>
    <property type="match status" value="1"/>
</dbReference>
<evidence type="ECO:0000256" key="3">
    <source>
        <dbReference type="ARBA" id="ARBA00023163"/>
    </source>
</evidence>
<dbReference type="PROSITE" id="PS01124">
    <property type="entry name" value="HTH_ARAC_FAMILY_2"/>
    <property type="match status" value="1"/>
</dbReference>
<organism evidence="5 6">
    <name type="scientific">Billgrantia endophytica</name>
    <dbReference type="NCBI Taxonomy" id="2033802"/>
    <lineage>
        <taxon>Bacteria</taxon>
        <taxon>Pseudomonadati</taxon>
        <taxon>Pseudomonadota</taxon>
        <taxon>Gammaproteobacteria</taxon>
        <taxon>Oceanospirillales</taxon>
        <taxon>Halomonadaceae</taxon>
        <taxon>Billgrantia</taxon>
    </lineage>
</organism>
<dbReference type="SUPFAM" id="SSF46689">
    <property type="entry name" value="Homeodomain-like"/>
    <property type="match status" value="1"/>
</dbReference>
<dbReference type="Pfam" id="PF12833">
    <property type="entry name" value="HTH_18"/>
    <property type="match status" value="1"/>
</dbReference>
<evidence type="ECO:0000313" key="5">
    <source>
        <dbReference type="EMBL" id="PMR71991.1"/>
    </source>
</evidence>
<dbReference type="RefSeq" id="WP_102655646.1">
    <property type="nucleotide sequence ID" value="NZ_PNRF01000048.1"/>
</dbReference>